<dbReference type="EMBL" id="CP010310">
    <property type="protein sequence ID" value="APD13497.1"/>
    <property type="molecule type" value="Genomic_DNA"/>
</dbReference>
<dbReference type="Proteomes" id="UP000035086">
    <property type="component" value="Chromosome"/>
</dbReference>
<evidence type="ECO:0000256" key="1">
    <source>
        <dbReference type="SAM" id="MobiDB-lite"/>
    </source>
</evidence>
<dbReference type="RefSeq" id="WP_052267271.1">
    <property type="nucleotide sequence ID" value="NZ_UGSJ01000002.1"/>
</dbReference>
<protein>
    <recommendedName>
        <fullName evidence="4">DUF2946 domain-containing protein</fullName>
    </recommendedName>
</protein>
<feature type="region of interest" description="Disordered" evidence="1">
    <location>
        <begin position="105"/>
        <end position="126"/>
    </location>
</feature>
<proteinExistence type="predicted"/>
<organism evidence="2 3">
    <name type="scientific">Pandoraea pulmonicola</name>
    <dbReference type="NCBI Taxonomy" id="93221"/>
    <lineage>
        <taxon>Bacteria</taxon>
        <taxon>Pseudomonadati</taxon>
        <taxon>Pseudomonadota</taxon>
        <taxon>Betaproteobacteria</taxon>
        <taxon>Burkholderiales</taxon>
        <taxon>Burkholderiaceae</taxon>
        <taxon>Pandoraea</taxon>
    </lineage>
</organism>
<dbReference type="InterPro" id="IPR021333">
    <property type="entry name" value="DUF2946"/>
</dbReference>
<name>A0ABN4U8E8_PANPU</name>
<accession>A0ABN4U8E8</accession>
<evidence type="ECO:0008006" key="4">
    <source>
        <dbReference type="Google" id="ProtNLM"/>
    </source>
</evidence>
<evidence type="ECO:0000313" key="2">
    <source>
        <dbReference type="EMBL" id="APD13497.1"/>
    </source>
</evidence>
<reference evidence="2" key="1">
    <citation type="submission" date="2016-11" db="EMBL/GenBank/DDBJ databases">
        <title>Complete Genome Sequencing of Pandoraea pulmonicola DSM 16583.</title>
        <authorList>
            <person name="Chan K.-G."/>
        </authorList>
    </citation>
    <scope>NUCLEOTIDE SEQUENCE</scope>
    <source>
        <strain evidence="2">DSM 16583</strain>
    </source>
</reference>
<sequence length="135" mass="14301">MPSWSRSKRTAWIGLAAMWMLLCMPLISQYLRAHPTSLDDALANTRCVSLDEASSQGRHAPVSHGANPATACGYCSLLAHDAPPIPSAFAQTNLAGNRYRRIPAPTLESAGAQPRLTPQSRAPPRATITAAAALA</sequence>
<dbReference type="Pfam" id="PF11162">
    <property type="entry name" value="DUF2946"/>
    <property type="match status" value="1"/>
</dbReference>
<evidence type="ECO:0000313" key="3">
    <source>
        <dbReference type="Proteomes" id="UP000035086"/>
    </source>
</evidence>
<keyword evidence="3" id="KW-1185">Reference proteome</keyword>
<gene>
    <name evidence="2" type="ORF">RO07_25430</name>
</gene>